<proteinExistence type="predicted"/>
<evidence type="ECO:0000313" key="2">
    <source>
        <dbReference type="Proteomes" id="UP001151582"/>
    </source>
</evidence>
<dbReference type="PANTHER" id="PTHR35020">
    <property type="entry name" value="N-ACETYLGLUCOSAMINE-INDUCED PROTEIN 1"/>
    <property type="match status" value="1"/>
</dbReference>
<sequence>SGEFHLLGRTPEAQLVYMERVRAIQHQHGSMARYVVQELLRWSESNASSNGAEEAALTTADLLDAPFDPSLARLLPNDFPYVVEPSIAHYVLWYRAPLRDSPALKSYLEAALPDHDVLFFISPPHLQ</sequence>
<dbReference type="OrthoDB" id="498286at2759"/>
<reference evidence="1" key="1">
    <citation type="submission" date="2022-07" db="EMBL/GenBank/DDBJ databases">
        <title>Phylogenomic reconstructions and comparative analyses of Kickxellomycotina fungi.</title>
        <authorList>
            <person name="Reynolds N.K."/>
            <person name="Stajich J.E."/>
            <person name="Barry K."/>
            <person name="Grigoriev I.V."/>
            <person name="Crous P."/>
            <person name="Smith M.E."/>
        </authorList>
    </citation>
    <scope>NUCLEOTIDE SEQUENCE</scope>
    <source>
        <strain evidence="1">RSA 567</strain>
    </source>
</reference>
<organism evidence="1 2">
    <name type="scientific">Dimargaris verticillata</name>
    <dbReference type="NCBI Taxonomy" id="2761393"/>
    <lineage>
        <taxon>Eukaryota</taxon>
        <taxon>Fungi</taxon>
        <taxon>Fungi incertae sedis</taxon>
        <taxon>Zoopagomycota</taxon>
        <taxon>Kickxellomycotina</taxon>
        <taxon>Dimargaritomycetes</taxon>
        <taxon>Dimargaritales</taxon>
        <taxon>Dimargaritaceae</taxon>
        <taxon>Dimargaris</taxon>
    </lineage>
</organism>
<dbReference type="Proteomes" id="UP001151582">
    <property type="component" value="Unassembled WGS sequence"/>
</dbReference>
<dbReference type="AlphaFoldDB" id="A0A9W8AXM9"/>
<gene>
    <name evidence="1" type="ORF">H4R34_006330</name>
</gene>
<name>A0A9W8AXM9_9FUNG</name>
<evidence type="ECO:0000313" key="1">
    <source>
        <dbReference type="EMBL" id="KAJ1967974.1"/>
    </source>
</evidence>
<dbReference type="Pfam" id="PF12239">
    <property type="entry name" value="DUF3605"/>
    <property type="match status" value="1"/>
</dbReference>
<protein>
    <submittedName>
        <fullName evidence="1">Uncharacterized protein</fullName>
    </submittedName>
</protein>
<comment type="caution">
    <text evidence="1">The sequence shown here is derived from an EMBL/GenBank/DDBJ whole genome shotgun (WGS) entry which is preliminary data.</text>
</comment>
<dbReference type="EMBL" id="JANBQB010002224">
    <property type="protein sequence ID" value="KAJ1967974.1"/>
    <property type="molecule type" value="Genomic_DNA"/>
</dbReference>
<accession>A0A9W8AXM9</accession>
<feature type="non-terminal residue" evidence="1">
    <location>
        <position position="127"/>
    </location>
</feature>
<dbReference type="GO" id="GO:0005737">
    <property type="term" value="C:cytoplasm"/>
    <property type="evidence" value="ECO:0007669"/>
    <property type="project" value="TreeGrafter"/>
</dbReference>
<dbReference type="InterPro" id="IPR022036">
    <property type="entry name" value="DUF3605"/>
</dbReference>
<dbReference type="PANTHER" id="PTHR35020:SF2">
    <property type="entry name" value="N-ACETYLGLUCOSAMINE-INDUCED PROTEIN 1"/>
    <property type="match status" value="1"/>
</dbReference>
<keyword evidence="2" id="KW-1185">Reference proteome</keyword>
<feature type="non-terminal residue" evidence="1">
    <location>
        <position position="1"/>
    </location>
</feature>
<dbReference type="GO" id="GO:0006044">
    <property type="term" value="P:N-acetylglucosamine metabolic process"/>
    <property type="evidence" value="ECO:0007669"/>
    <property type="project" value="TreeGrafter"/>
</dbReference>